<evidence type="ECO:0000256" key="1">
    <source>
        <dbReference type="SAM" id="MobiDB-lite"/>
    </source>
</evidence>
<feature type="compositionally biased region" description="Basic residues" evidence="1">
    <location>
        <begin position="84"/>
        <end position="95"/>
    </location>
</feature>
<dbReference type="AlphaFoldDB" id="A0A645ABW0"/>
<organism evidence="2">
    <name type="scientific">bioreactor metagenome</name>
    <dbReference type="NCBI Taxonomy" id="1076179"/>
    <lineage>
        <taxon>unclassified sequences</taxon>
        <taxon>metagenomes</taxon>
        <taxon>ecological metagenomes</taxon>
    </lineage>
</organism>
<name>A0A645ABW0_9ZZZZ</name>
<feature type="region of interest" description="Disordered" evidence="1">
    <location>
        <begin position="65"/>
        <end position="95"/>
    </location>
</feature>
<evidence type="ECO:0000313" key="2">
    <source>
        <dbReference type="EMBL" id="MPM49761.1"/>
    </source>
</evidence>
<gene>
    <name evidence="2" type="ORF">SDC9_96492</name>
</gene>
<feature type="compositionally biased region" description="Basic and acidic residues" evidence="1">
    <location>
        <begin position="67"/>
        <end position="76"/>
    </location>
</feature>
<reference evidence="2" key="1">
    <citation type="submission" date="2019-08" db="EMBL/GenBank/DDBJ databases">
        <authorList>
            <person name="Kucharzyk K."/>
            <person name="Murdoch R.W."/>
            <person name="Higgins S."/>
            <person name="Loffler F."/>
        </authorList>
    </citation>
    <scope>NUCLEOTIDE SEQUENCE</scope>
</reference>
<accession>A0A645ABW0</accession>
<comment type="caution">
    <text evidence="2">The sequence shown here is derived from an EMBL/GenBank/DDBJ whole genome shotgun (WGS) entry which is preliminary data.</text>
</comment>
<dbReference type="EMBL" id="VSSQ01012663">
    <property type="protein sequence ID" value="MPM49761.1"/>
    <property type="molecule type" value="Genomic_DNA"/>
</dbReference>
<sequence>MKTRPADRAAQPHRDDLDPGLLAQLAGHPRPDVLVRLDLAPQPVPFAELLVIGSADAVHHQHLPAVGREDEAERGQLRAVGHGRPPKQKKKKIRR</sequence>
<proteinExistence type="predicted"/>
<protein>
    <submittedName>
        <fullName evidence="2">Uncharacterized protein</fullName>
    </submittedName>
</protein>